<evidence type="ECO:0000313" key="2">
    <source>
        <dbReference type="EMBL" id="BCE27600.1"/>
    </source>
</evidence>
<protein>
    <submittedName>
        <fullName evidence="3">Uncharacterized protein</fullName>
    </submittedName>
</protein>
<reference evidence="3" key="2">
    <citation type="submission" date="2020-05" db="EMBL/GenBank/DDBJ databases">
        <title>Complete genome sequence of Bradyrhizobium diazoefficiens XF8 isolated from soybean nodule.</title>
        <authorList>
            <person name="Noda R."/>
            <person name="Kakizaki K."/>
            <person name="Minamisawa K."/>
        </authorList>
    </citation>
    <scope>NUCLEOTIDE SEQUENCE</scope>
    <source>
        <strain evidence="3">XF8</strain>
    </source>
</reference>
<gene>
    <name evidence="2" type="ORF">XF2B_13690</name>
    <name evidence="3" type="ORF">XF8B_13920</name>
    <name evidence="4" type="ORF">XF9B_13620</name>
</gene>
<proteinExistence type="predicted"/>
<feature type="region of interest" description="Disordered" evidence="1">
    <location>
        <begin position="15"/>
        <end position="34"/>
    </location>
</feature>
<accession>A0A810B6J7</accession>
<evidence type="ECO:0000313" key="4">
    <source>
        <dbReference type="EMBL" id="BCE79941.1"/>
    </source>
</evidence>
<reference evidence="4" key="3">
    <citation type="submission" date="2020-05" db="EMBL/GenBank/DDBJ databases">
        <title>Complete genome sequence of Bradyrhizobium diazoefficiens XF9 isolated from soybean nodule.</title>
        <authorList>
            <person name="Noda R."/>
            <person name="Kakizaki K."/>
            <person name="Minamisawa K."/>
        </authorList>
    </citation>
    <scope>NUCLEOTIDE SEQUENCE</scope>
    <source>
        <strain evidence="4">XF9</strain>
    </source>
</reference>
<reference evidence="2" key="1">
    <citation type="submission" date="2020-05" db="EMBL/GenBank/DDBJ databases">
        <title>Complete genome sequence of Bradyrhizobium diazoefficiens XF2 isolated from soybean nodule.</title>
        <authorList>
            <person name="Noda R."/>
            <person name="Kakizaki K."/>
            <person name="Minamisawa K."/>
        </authorList>
    </citation>
    <scope>NUCLEOTIDE SEQUENCE</scope>
    <source>
        <strain evidence="2">XF2</strain>
    </source>
</reference>
<evidence type="ECO:0000256" key="1">
    <source>
        <dbReference type="SAM" id="MobiDB-lite"/>
    </source>
</evidence>
<sequence length="153" mass="16890">MISSDDPNYVKKVEQHLKPEQIAPPNGVIESSLSQKKKTDLLLRDQTRRRDVYVPYSQEVKPQSQTTEIQIPTMFNQQHVTRLYALARLDPGINNEVSALGSAVSPAAVRDMDLVAQMRFVPESPTGTVQKASLELGFSGNVCGNHDDVAGSR</sequence>
<dbReference type="EMBL" id="AP023098">
    <property type="protein sequence ID" value="BCE79941.1"/>
    <property type="molecule type" value="Genomic_DNA"/>
</dbReference>
<dbReference type="AlphaFoldDB" id="A0A810B6J7"/>
<dbReference type="EMBL" id="AP023097">
    <property type="protein sequence ID" value="BCE71281.1"/>
    <property type="molecule type" value="Genomic_DNA"/>
</dbReference>
<dbReference type="EMBL" id="AP023092">
    <property type="protein sequence ID" value="BCE27600.1"/>
    <property type="molecule type" value="Genomic_DNA"/>
</dbReference>
<name>A0A810B6J7_9BRAD</name>
<organism evidence="3">
    <name type="scientific">Bradyrhizobium diazoefficiens</name>
    <dbReference type="NCBI Taxonomy" id="1355477"/>
    <lineage>
        <taxon>Bacteria</taxon>
        <taxon>Pseudomonadati</taxon>
        <taxon>Pseudomonadota</taxon>
        <taxon>Alphaproteobacteria</taxon>
        <taxon>Hyphomicrobiales</taxon>
        <taxon>Nitrobacteraceae</taxon>
        <taxon>Bradyrhizobium</taxon>
    </lineage>
</organism>
<evidence type="ECO:0000313" key="3">
    <source>
        <dbReference type="EMBL" id="BCE71281.1"/>
    </source>
</evidence>